<gene>
    <name evidence="2" type="ORF">DX914_08545</name>
</gene>
<dbReference type="RefSeq" id="WP_115858561.1">
    <property type="nucleotide sequence ID" value="NZ_QTSU01000001.1"/>
</dbReference>
<keyword evidence="3" id="KW-1185">Reference proteome</keyword>
<feature type="chain" id="PRO_5016786013" evidence="1">
    <location>
        <begin position="20"/>
        <end position="332"/>
    </location>
</feature>
<proteinExistence type="predicted"/>
<name>A0A371K5B4_9GAMM</name>
<dbReference type="EMBL" id="QTSU01000001">
    <property type="protein sequence ID" value="RDZ29126.1"/>
    <property type="molecule type" value="Genomic_DNA"/>
</dbReference>
<sequence>MRFALLACLAFCLAPAAHAQSAAPAPAEVIRDVDTVVVSGVLPGPGMWKVSRGDHVLWILGTLSPVPKGMTWLSRDVEAVIAQSQEIIEPPSLNVSSDLGMFRSMLLIPSALKARKNPDDKTLREVVPADLYARWLPLKARYIGSDRGVEKWRPVFAAQELYEAAIRRSGLSLSGIVWPVVKENAKKHEVKLTPSRLEIKIQDPKAAIKEFNQSALADTDCFAKTLARIEGDLETMRARANAWAVGDIEALRALPQGDQYEVCVRAVTASAVAQRLGFGDMRARVTEHWLGKADAALASNRVTFATLPIAELLREDGYLAKLKARGYTVEEP</sequence>
<dbReference type="InterPro" id="IPR002816">
    <property type="entry name" value="TraB/PrgY/GumN_fam"/>
</dbReference>
<dbReference type="OrthoDB" id="8743055at2"/>
<dbReference type="Proteomes" id="UP000264492">
    <property type="component" value="Unassembled WGS sequence"/>
</dbReference>
<dbReference type="AlphaFoldDB" id="A0A371K5B4"/>
<evidence type="ECO:0000256" key="1">
    <source>
        <dbReference type="SAM" id="SignalP"/>
    </source>
</evidence>
<keyword evidence="1" id="KW-0732">Signal</keyword>
<feature type="signal peptide" evidence="1">
    <location>
        <begin position="1"/>
        <end position="19"/>
    </location>
</feature>
<reference evidence="2 3" key="1">
    <citation type="submission" date="2018-08" db="EMBL/GenBank/DDBJ databases">
        <title>Lysobacter sp. zong2l5, whole genome shotgun sequence.</title>
        <authorList>
            <person name="Zhang X."/>
            <person name="Feng G."/>
            <person name="Zhu H."/>
        </authorList>
    </citation>
    <scope>NUCLEOTIDE SEQUENCE [LARGE SCALE GENOMIC DNA]</scope>
    <source>
        <strain evidence="3">zong2l5</strain>
    </source>
</reference>
<dbReference type="Pfam" id="PF01963">
    <property type="entry name" value="TraB_PrgY_gumN"/>
    <property type="match status" value="1"/>
</dbReference>
<organism evidence="2 3">
    <name type="scientific">Lysobacter silvisoli</name>
    <dbReference type="NCBI Taxonomy" id="2293254"/>
    <lineage>
        <taxon>Bacteria</taxon>
        <taxon>Pseudomonadati</taxon>
        <taxon>Pseudomonadota</taxon>
        <taxon>Gammaproteobacteria</taxon>
        <taxon>Lysobacterales</taxon>
        <taxon>Lysobacteraceae</taxon>
        <taxon>Lysobacter</taxon>
    </lineage>
</organism>
<comment type="caution">
    <text evidence="2">The sequence shown here is derived from an EMBL/GenBank/DDBJ whole genome shotgun (WGS) entry which is preliminary data.</text>
</comment>
<evidence type="ECO:0000313" key="2">
    <source>
        <dbReference type="EMBL" id="RDZ29126.1"/>
    </source>
</evidence>
<dbReference type="CDD" id="cd14788">
    <property type="entry name" value="GumN"/>
    <property type="match status" value="1"/>
</dbReference>
<protein>
    <submittedName>
        <fullName evidence="2">TraB/GumN family protein</fullName>
    </submittedName>
</protein>
<evidence type="ECO:0000313" key="3">
    <source>
        <dbReference type="Proteomes" id="UP000264492"/>
    </source>
</evidence>
<accession>A0A371K5B4</accession>